<dbReference type="EMBL" id="GBXM01017596">
    <property type="protein sequence ID" value="JAH90981.1"/>
    <property type="molecule type" value="Transcribed_RNA"/>
</dbReference>
<reference evidence="1" key="2">
    <citation type="journal article" date="2015" name="Fish Shellfish Immunol.">
        <title>Early steps in the European eel (Anguilla anguilla)-Vibrio vulnificus interaction in the gills: Role of the RtxA13 toxin.</title>
        <authorList>
            <person name="Callol A."/>
            <person name="Pajuelo D."/>
            <person name="Ebbesson L."/>
            <person name="Teles M."/>
            <person name="MacKenzie S."/>
            <person name="Amaro C."/>
        </authorList>
    </citation>
    <scope>NUCLEOTIDE SEQUENCE</scope>
</reference>
<reference evidence="1" key="1">
    <citation type="submission" date="2014-11" db="EMBL/GenBank/DDBJ databases">
        <authorList>
            <person name="Amaro Gonzalez C."/>
        </authorList>
    </citation>
    <scope>NUCLEOTIDE SEQUENCE</scope>
</reference>
<evidence type="ECO:0000313" key="1">
    <source>
        <dbReference type="EMBL" id="JAH90981.1"/>
    </source>
</evidence>
<dbReference type="AlphaFoldDB" id="A0A0E9WL15"/>
<organism evidence="1">
    <name type="scientific">Anguilla anguilla</name>
    <name type="common">European freshwater eel</name>
    <name type="synonym">Muraena anguilla</name>
    <dbReference type="NCBI Taxonomy" id="7936"/>
    <lineage>
        <taxon>Eukaryota</taxon>
        <taxon>Metazoa</taxon>
        <taxon>Chordata</taxon>
        <taxon>Craniata</taxon>
        <taxon>Vertebrata</taxon>
        <taxon>Euteleostomi</taxon>
        <taxon>Actinopterygii</taxon>
        <taxon>Neopterygii</taxon>
        <taxon>Teleostei</taxon>
        <taxon>Anguilliformes</taxon>
        <taxon>Anguillidae</taxon>
        <taxon>Anguilla</taxon>
    </lineage>
</organism>
<protein>
    <submittedName>
        <fullName evidence="1">Uncharacterized protein</fullName>
    </submittedName>
</protein>
<proteinExistence type="predicted"/>
<name>A0A0E9WL15_ANGAN</name>
<accession>A0A0E9WL15</accession>
<sequence>MCQSDKFVTGRDYVCLTHGRIRDNFQDLRSSILLFLNSAYKRNLYPPLKYKMNITVFQISAGCRGTGSCVK</sequence>